<sequence length="172" mass="19318">MKANIYLILFLLTGIVLTSCKKDKIAYQNDFNKSFDAWINFKASAGNAYRYGIQSSSWTGHSSVTTITVKGGKIVQRSYIAKGIHPTTKEIVILAEWKEEGSQLGTHDAGYPLRTLDEIYQEAKDNWLQKRDNADTYFEAKNNGMISSCGYVENNCADDCFMGISISFIEKI</sequence>
<organism evidence="1 2">
    <name type="scientific">Chitinophaga nivalis</name>
    <dbReference type="NCBI Taxonomy" id="2991709"/>
    <lineage>
        <taxon>Bacteria</taxon>
        <taxon>Pseudomonadati</taxon>
        <taxon>Bacteroidota</taxon>
        <taxon>Chitinophagia</taxon>
        <taxon>Chitinophagales</taxon>
        <taxon>Chitinophagaceae</taxon>
        <taxon>Chitinophaga</taxon>
    </lineage>
</organism>
<protein>
    <submittedName>
        <fullName evidence="1">Uncharacterized protein</fullName>
    </submittedName>
</protein>
<dbReference type="Proteomes" id="UP001207742">
    <property type="component" value="Unassembled WGS sequence"/>
</dbReference>
<accession>A0ABT3IH87</accession>
<evidence type="ECO:0000313" key="1">
    <source>
        <dbReference type="EMBL" id="MCW3483314.1"/>
    </source>
</evidence>
<dbReference type="EMBL" id="JAPDNS010000001">
    <property type="protein sequence ID" value="MCW3483314.1"/>
    <property type="molecule type" value="Genomic_DNA"/>
</dbReference>
<reference evidence="1 2" key="1">
    <citation type="submission" date="2022-10" db="EMBL/GenBank/DDBJ databases">
        <title>Chitinophaga nivalis PC15 sp. nov., isolated from Pyeongchang county, South Korea.</title>
        <authorList>
            <person name="Trinh H.N."/>
        </authorList>
    </citation>
    <scope>NUCLEOTIDE SEQUENCE [LARGE SCALE GENOMIC DNA]</scope>
    <source>
        <strain evidence="1 2">PC14</strain>
    </source>
</reference>
<keyword evidence="2" id="KW-1185">Reference proteome</keyword>
<gene>
    <name evidence="1" type="ORF">OL497_05380</name>
</gene>
<dbReference type="PROSITE" id="PS51257">
    <property type="entry name" value="PROKAR_LIPOPROTEIN"/>
    <property type="match status" value="1"/>
</dbReference>
<comment type="caution">
    <text evidence="1">The sequence shown here is derived from an EMBL/GenBank/DDBJ whole genome shotgun (WGS) entry which is preliminary data.</text>
</comment>
<name>A0ABT3IH87_9BACT</name>
<proteinExistence type="predicted"/>
<dbReference type="RefSeq" id="WP_264728527.1">
    <property type="nucleotide sequence ID" value="NZ_JAPDNR010000001.1"/>
</dbReference>
<evidence type="ECO:0000313" key="2">
    <source>
        <dbReference type="Proteomes" id="UP001207742"/>
    </source>
</evidence>